<sequence length="433" mass="47723">MHRRISRRSFLKQQGLTLVGLSVLGSAACAEDTDDTEKEATLTLDWWDYHAVGPFDQVMSDMVSVYTDENPNVTINRRSIPFADFKRTLLSAGAAGELPDIILIDNPDHQAFAALGFLADIGDLVDAWGEGNQYYDGPWASTEYQGRRFGVPHGSNCLALFYNQDALTEAGVEPPTSWDDLRSVAAATAGNGRHGLAVSGVRSEEGTFQFLPFLWQAGADLDTLDTPQGREALSLWVELVQGGHMSEGILGWIQEDVKEQFIAERAAMMVNGSWQVGRLREEAADMNWNVVTLPEGPAGEASILGGENYAVTADAEDPAAAWTVVQRLVEEDVFMEYMKEERLPSRADHAEDPYFKDDPVLAVFTEQLQVARPRAYGPHYPEISNQIQEMFHAAISGQRDVDTAVSLAAERISELLEAEPPEVEELLEEDDEG</sequence>
<accession>A0A4V2YRL1</accession>
<reference evidence="5 6" key="1">
    <citation type="submission" date="2019-02" db="EMBL/GenBank/DDBJ databases">
        <title>Draft genome sequences of novel Actinobacteria.</title>
        <authorList>
            <person name="Sahin N."/>
            <person name="Ay H."/>
            <person name="Saygin H."/>
        </authorList>
    </citation>
    <scope>NUCLEOTIDE SEQUENCE [LARGE SCALE GENOMIC DNA]</scope>
    <source>
        <strain evidence="5 6">8K307</strain>
    </source>
</reference>
<dbReference type="GO" id="GO:0015768">
    <property type="term" value="P:maltose transport"/>
    <property type="evidence" value="ECO:0007669"/>
    <property type="project" value="TreeGrafter"/>
</dbReference>
<dbReference type="CDD" id="cd13585">
    <property type="entry name" value="PBP2_TMBP_like"/>
    <property type="match status" value="1"/>
</dbReference>
<evidence type="ECO:0000256" key="3">
    <source>
        <dbReference type="ARBA" id="ARBA00022729"/>
    </source>
</evidence>
<dbReference type="InterPro" id="IPR006059">
    <property type="entry name" value="SBP"/>
</dbReference>
<evidence type="ECO:0000256" key="1">
    <source>
        <dbReference type="ARBA" id="ARBA00008520"/>
    </source>
</evidence>
<comment type="caution">
    <text evidence="5">The sequence shown here is derived from an EMBL/GenBank/DDBJ whole genome shotgun (WGS) entry which is preliminary data.</text>
</comment>
<dbReference type="OrthoDB" id="9780991at2"/>
<dbReference type="InterPro" id="IPR006311">
    <property type="entry name" value="TAT_signal"/>
</dbReference>
<comment type="similarity">
    <text evidence="1">Belongs to the bacterial solute-binding protein 1 family.</text>
</comment>
<keyword evidence="2" id="KW-0813">Transport</keyword>
<proteinExistence type="inferred from homology"/>
<evidence type="ECO:0000256" key="2">
    <source>
        <dbReference type="ARBA" id="ARBA00022448"/>
    </source>
</evidence>
<dbReference type="Pfam" id="PF13416">
    <property type="entry name" value="SBP_bac_8"/>
    <property type="match status" value="1"/>
</dbReference>
<dbReference type="PROSITE" id="PS51257">
    <property type="entry name" value="PROKAR_LIPOPROTEIN"/>
    <property type="match status" value="1"/>
</dbReference>
<dbReference type="GO" id="GO:0042956">
    <property type="term" value="P:maltodextrin transmembrane transport"/>
    <property type="evidence" value="ECO:0007669"/>
    <property type="project" value="TreeGrafter"/>
</dbReference>
<evidence type="ECO:0000256" key="4">
    <source>
        <dbReference type="SAM" id="SignalP"/>
    </source>
</evidence>
<name>A0A4V2YRL1_9ACTN</name>
<organism evidence="5 6">
    <name type="scientific">Jiangella aurantiaca</name>
    <dbReference type="NCBI Taxonomy" id="2530373"/>
    <lineage>
        <taxon>Bacteria</taxon>
        <taxon>Bacillati</taxon>
        <taxon>Actinomycetota</taxon>
        <taxon>Actinomycetes</taxon>
        <taxon>Jiangellales</taxon>
        <taxon>Jiangellaceae</taxon>
        <taxon>Jiangella</taxon>
    </lineage>
</organism>
<dbReference type="PROSITE" id="PS51318">
    <property type="entry name" value="TAT"/>
    <property type="match status" value="1"/>
</dbReference>
<dbReference type="RefSeq" id="WP_132106734.1">
    <property type="nucleotide sequence ID" value="NZ_SMLB01000050.1"/>
</dbReference>
<feature type="chain" id="PRO_5020728442" evidence="4">
    <location>
        <begin position="31"/>
        <end position="433"/>
    </location>
</feature>
<dbReference type="Gene3D" id="3.40.190.10">
    <property type="entry name" value="Periplasmic binding protein-like II"/>
    <property type="match status" value="2"/>
</dbReference>
<evidence type="ECO:0000313" key="6">
    <source>
        <dbReference type="Proteomes" id="UP000295217"/>
    </source>
</evidence>
<keyword evidence="3 4" id="KW-0732">Signal</keyword>
<dbReference type="AlphaFoldDB" id="A0A4V2YRL1"/>
<dbReference type="Proteomes" id="UP000295217">
    <property type="component" value="Unassembled WGS sequence"/>
</dbReference>
<gene>
    <name evidence="5" type="ORF">E1262_24935</name>
</gene>
<dbReference type="GO" id="GO:1901982">
    <property type="term" value="F:maltose binding"/>
    <property type="evidence" value="ECO:0007669"/>
    <property type="project" value="TreeGrafter"/>
</dbReference>
<dbReference type="PANTHER" id="PTHR30061">
    <property type="entry name" value="MALTOSE-BINDING PERIPLASMIC PROTEIN"/>
    <property type="match status" value="1"/>
</dbReference>
<protein>
    <submittedName>
        <fullName evidence="5">Sugar ABC transporter substrate-binding protein</fullName>
    </submittedName>
</protein>
<evidence type="ECO:0000313" key="5">
    <source>
        <dbReference type="EMBL" id="TDD65557.1"/>
    </source>
</evidence>
<dbReference type="PANTHER" id="PTHR30061:SF50">
    <property type="entry name" value="MALTOSE_MALTODEXTRIN-BINDING PERIPLASMIC PROTEIN"/>
    <property type="match status" value="1"/>
</dbReference>
<dbReference type="EMBL" id="SMLB01000050">
    <property type="protein sequence ID" value="TDD65557.1"/>
    <property type="molecule type" value="Genomic_DNA"/>
</dbReference>
<feature type="signal peptide" evidence="4">
    <location>
        <begin position="1"/>
        <end position="30"/>
    </location>
</feature>
<dbReference type="SUPFAM" id="SSF53850">
    <property type="entry name" value="Periplasmic binding protein-like II"/>
    <property type="match status" value="1"/>
</dbReference>
<keyword evidence="6" id="KW-1185">Reference proteome</keyword>
<dbReference type="GO" id="GO:0055052">
    <property type="term" value="C:ATP-binding cassette (ABC) transporter complex, substrate-binding subunit-containing"/>
    <property type="evidence" value="ECO:0007669"/>
    <property type="project" value="TreeGrafter"/>
</dbReference>